<keyword evidence="5" id="KW-0560">Oxidoreductase</keyword>
<sequence length="433" mass="48535">MLSSEQHVLIVGAGTFGLSTGVELLRKGHRNVTILDPYPVPSPLSAGNDVNKIIQTTVEDKFYSELATESFEKWTTDPLYKPAFHETGIIYGATSKDAVAEIQRRKEILKKSGEEITDLNSPEDFGHLIRVEKEPNAQRFQNWKGYHQKHRCGWAFAALALRLVGAECVKLGAKIIMDSVEELLMDDTGTCVGVRTFSGKSIYADKVVLCAGANSIRILDFKGQLVAKCWTVGHIKLTDEESRVLNNSPVVLNISEGFFFEPDQNNELKFCNEFPGYINMVEDVKHSEGAISVPVYKDMIPKEAELQMRSFLNQVFPQLANRNFVRAKICWCTDTSDRHFLFGEHPAYKNLILGTGDSGKGFKYMPISGEYISTIVLEGSQALSSEKREAWRWRPESAVPRDVRATQGRYGGTNVVKDLKDITEWTNGKVNKL</sequence>
<comment type="caution">
    <text evidence="7">The sequence shown here is derived from an EMBL/GenBank/DDBJ whole genome shotgun (WGS) entry which is preliminary data.</text>
</comment>
<dbReference type="InterPro" id="IPR045170">
    <property type="entry name" value="MTOX"/>
</dbReference>
<dbReference type="PANTHER" id="PTHR10961:SF24">
    <property type="entry name" value="HYPOTHETICAL FRUCTOSYL AMINE:OXYGEN OXIDOREDUCTASE (EUROFUNG)"/>
    <property type="match status" value="1"/>
</dbReference>
<dbReference type="AlphaFoldDB" id="A0AAV5QSR1"/>
<feature type="domain" description="FAD dependent oxidoreductase" evidence="6">
    <location>
        <begin position="8"/>
        <end position="373"/>
    </location>
</feature>
<proteinExistence type="inferred from homology"/>
<dbReference type="GO" id="GO:0008115">
    <property type="term" value="F:sarcosine oxidase activity"/>
    <property type="evidence" value="ECO:0007669"/>
    <property type="project" value="TreeGrafter"/>
</dbReference>
<name>A0AAV5QSR1_9ASCO</name>
<dbReference type="Pfam" id="PF01266">
    <property type="entry name" value="DAO"/>
    <property type="match status" value="1"/>
</dbReference>
<comment type="cofactor">
    <cofactor evidence="1">
        <name>FAD</name>
        <dbReference type="ChEBI" id="CHEBI:57692"/>
    </cofactor>
</comment>
<reference evidence="7 8" key="1">
    <citation type="journal article" date="2023" name="Elife">
        <title>Identification of key yeast species and microbe-microbe interactions impacting larval growth of Drosophila in the wild.</title>
        <authorList>
            <person name="Mure A."/>
            <person name="Sugiura Y."/>
            <person name="Maeda R."/>
            <person name="Honda K."/>
            <person name="Sakurai N."/>
            <person name="Takahashi Y."/>
            <person name="Watada M."/>
            <person name="Katoh T."/>
            <person name="Gotoh A."/>
            <person name="Gotoh Y."/>
            <person name="Taniguchi I."/>
            <person name="Nakamura K."/>
            <person name="Hayashi T."/>
            <person name="Katayama T."/>
            <person name="Uemura T."/>
            <person name="Hattori Y."/>
        </authorList>
    </citation>
    <scope>NUCLEOTIDE SEQUENCE [LARGE SCALE GENOMIC DNA]</scope>
    <source>
        <strain evidence="7 8">SC-9</strain>
    </source>
</reference>
<evidence type="ECO:0000313" key="8">
    <source>
        <dbReference type="Proteomes" id="UP001360560"/>
    </source>
</evidence>
<dbReference type="GeneID" id="90075843"/>
<dbReference type="GO" id="GO:0050660">
    <property type="term" value="F:flavin adenine dinucleotide binding"/>
    <property type="evidence" value="ECO:0007669"/>
    <property type="project" value="InterPro"/>
</dbReference>
<evidence type="ECO:0000256" key="4">
    <source>
        <dbReference type="ARBA" id="ARBA00022827"/>
    </source>
</evidence>
<dbReference type="Gene3D" id="3.50.50.60">
    <property type="entry name" value="FAD/NAD(P)-binding domain"/>
    <property type="match status" value="1"/>
</dbReference>
<keyword evidence="3" id="KW-0285">Flavoprotein</keyword>
<accession>A0AAV5QSR1</accession>
<dbReference type="RefSeq" id="XP_064854864.1">
    <property type="nucleotide sequence ID" value="XM_064998792.1"/>
</dbReference>
<dbReference type="Proteomes" id="UP001360560">
    <property type="component" value="Unassembled WGS sequence"/>
</dbReference>
<dbReference type="SUPFAM" id="SSF51905">
    <property type="entry name" value="FAD/NAD(P)-binding domain"/>
    <property type="match status" value="1"/>
</dbReference>
<evidence type="ECO:0000256" key="3">
    <source>
        <dbReference type="ARBA" id="ARBA00022630"/>
    </source>
</evidence>
<evidence type="ECO:0000256" key="5">
    <source>
        <dbReference type="ARBA" id="ARBA00023002"/>
    </source>
</evidence>
<evidence type="ECO:0000256" key="2">
    <source>
        <dbReference type="ARBA" id="ARBA00010989"/>
    </source>
</evidence>
<dbReference type="InterPro" id="IPR006076">
    <property type="entry name" value="FAD-dep_OxRdtase"/>
</dbReference>
<keyword evidence="8" id="KW-1185">Reference proteome</keyword>
<protein>
    <recommendedName>
        <fullName evidence="6">FAD dependent oxidoreductase domain-containing protein</fullName>
    </recommendedName>
</protein>
<keyword evidence="4" id="KW-0274">FAD</keyword>
<evidence type="ECO:0000313" key="7">
    <source>
        <dbReference type="EMBL" id="GMM37868.1"/>
    </source>
</evidence>
<evidence type="ECO:0000259" key="6">
    <source>
        <dbReference type="Pfam" id="PF01266"/>
    </source>
</evidence>
<gene>
    <name evidence="7" type="ORF">DASC09_051930</name>
</gene>
<dbReference type="Gene3D" id="3.30.9.10">
    <property type="entry name" value="D-Amino Acid Oxidase, subunit A, domain 2"/>
    <property type="match status" value="1"/>
</dbReference>
<dbReference type="GO" id="GO:0051698">
    <property type="term" value="F:saccharopine oxidase activity"/>
    <property type="evidence" value="ECO:0007669"/>
    <property type="project" value="TreeGrafter"/>
</dbReference>
<comment type="similarity">
    <text evidence="2">Belongs to the MSOX/MTOX family.</text>
</comment>
<evidence type="ECO:0000256" key="1">
    <source>
        <dbReference type="ARBA" id="ARBA00001974"/>
    </source>
</evidence>
<dbReference type="PANTHER" id="PTHR10961">
    <property type="entry name" value="PEROXISOMAL SARCOSINE OXIDASE"/>
    <property type="match status" value="1"/>
</dbReference>
<dbReference type="InterPro" id="IPR036188">
    <property type="entry name" value="FAD/NAD-bd_sf"/>
</dbReference>
<organism evidence="7 8">
    <name type="scientific">Saccharomycopsis crataegensis</name>
    <dbReference type="NCBI Taxonomy" id="43959"/>
    <lineage>
        <taxon>Eukaryota</taxon>
        <taxon>Fungi</taxon>
        <taxon>Dikarya</taxon>
        <taxon>Ascomycota</taxon>
        <taxon>Saccharomycotina</taxon>
        <taxon>Saccharomycetes</taxon>
        <taxon>Saccharomycopsidaceae</taxon>
        <taxon>Saccharomycopsis</taxon>
    </lineage>
</organism>
<dbReference type="EMBL" id="BTFZ01000012">
    <property type="protein sequence ID" value="GMM37868.1"/>
    <property type="molecule type" value="Genomic_DNA"/>
</dbReference>